<reference evidence="4 5" key="1">
    <citation type="journal article" date="2018" name="Sci. Rep.">
        <title>Rhizobium tumorigenes sp. nov., a novel plant tumorigenic bacterium isolated from cane gall tumors on thornless blackberry.</title>
        <authorList>
            <person name="Kuzmanovi N."/>
            <person name="Smalla K."/>
            <person name="Gronow S."/>
            <person name="PuBawska J."/>
        </authorList>
    </citation>
    <scope>NUCLEOTIDE SEQUENCE [LARGE SCALE GENOMIC DNA]</scope>
    <source>
        <strain evidence="4 5">CCBAU 85046</strain>
    </source>
</reference>
<gene>
    <name evidence="4" type="ORF">CPY51_05775</name>
</gene>
<proteinExistence type="inferred from homology"/>
<comment type="similarity">
    <text evidence="1 3">Belongs to the short-chain dehydrogenases/reductases (SDR) family.</text>
</comment>
<dbReference type="InterPro" id="IPR020904">
    <property type="entry name" value="Sc_DH/Rdtase_CS"/>
</dbReference>
<dbReference type="Gene3D" id="3.40.50.720">
    <property type="entry name" value="NAD(P)-binding Rossmann-like Domain"/>
    <property type="match status" value="1"/>
</dbReference>
<name>A0A2W4F1N1_9HYPH</name>
<evidence type="ECO:0000256" key="2">
    <source>
        <dbReference type="ARBA" id="ARBA00023002"/>
    </source>
</evidence>
<dbReference type="OrthoDB" id="9810908at2"/>
<dbReference type="CDD" id="cd05233">
    <property type="entry name" value="SDR_c"/>
    <property type="match status" value="1"/>
</dbReference>
<dbReference type="GO" id="GO:0016491">
    <property type="term" value="F:oxidoreductase activity"/>
    <property type="evidence" value="ECO:0007669"/>
    <property type="project" value="UniProtKB-KW"/>
</dbReference>
<evidence type="ECO:0000256" key="3">
    <source>
        <dbReference type="RuleBase" id="RU000363"/>
    </source>
</evidence>
<comment type="caution">
    <text evidence="4">The sequence shown here is derived from an EMBL/GenBank/DDBJ whole genome shotgun (WGS) entry which is preliminary data.</text>
</comment>
<dbReference type="PRINTS" id="PR00081">
    <property type="entry name" value="GDHRDH"/>
</dbReference>
<dbReference type="PRINTS" id="PR00080">
    <property type="entry name" value="SDRFAMILY"/>
</dbReference>
<dbReference type="EMBL" id="PCDP01000011">
    <property type="protein sequence ID" value="PZM15810.1"/>
    <property type="molecule type" value="Genomic_DNA"/>
</dbReference>
<accession>A0A2W4F1N1</accession>
<dbReference type="Pfam" id="PF00106">
    <property type="entry name" value="adh_short"/>
    <property type="match status" value="1"/>
</dbReference>
<keyword evidence="2" id="KW-0560">Oxidoreductase</keyword>
<dbReference type="AlphaFoldDB" id="A0A2W4F1N1"/>
<dbReference type="PROSITE" id="PS00061">
    <property type="entry name" value="ADH_SHORT"/>
    <property type="match status" value="1"/>
</dbReference>
<organism evidence="4 5">
    <name type="scientific">Rhizobium tubonense</name>
    <dbReference type="NCBI Taxonomy" id="484088"/>
    <lineage>
        <taxon>Bacteria</taxon>
        <taxon>Pseudomonadati</taxon>
        <taxon>Pseudomonadota</taxon>
        <taxon>Alphaproteobacteria</taxon>
        <taxon>Hyphomicrobiales</taxon>
        <taxon>Rhizobiaceae</taxon>
        <taxon>Rhizobium/Agrobacterium group</taxon>
        <taxon>Rhizobium</taxon>
    </lineage>
</organism>
<protein>
    <submittedName>
        <fullName evidence="4">3-oxoacyl-ACP reductase</fullName>
    </submittedName>
</protein>
<dbReference type="InterPro" id="IPR050259">
    <property type="entry name" value="SDR"/>
</dbReference>
<dbReference type="InterPro" id="IPR002347">
    <property type="entry name" value="SDR_fam"/>
</dbReference>
<keyword evidence="5" id="KW-1185">Reference proteome</keyword>
<evidence type="ECO:0000313" key="4">
    <source>
        <dbReference type="EMBL" id="PZM15810.1"/>
    </source>
</evidence>
<dbReference type="PANTHER" id="PTHR42879:SF2">
    <property type="entry name" value="3-OXOACYL-[ACYL-CARRIER-PROTEIN] REDUCTASE FABG"/>
    <property type="match status" value="1"/>
</dbReference>
<dbReference type="PANTHER" id="PTHR42879">
    <property type="entry name" value="3-OXOACYL-(ACYL-CARRIER-PROTEIN) REDUCTASE"/>
    <property type="match status" value="1"/>
</dbReference>
<dbReference type="SUPFAM" id="SSF51735">
    <property type="entry name" value="NAD(P)-binding Rossmann-fold domains"/>
    <property type="match status" value="1"/>
</dbReference>
<sequence>MEQPVVLITGAGGNLGRAVVEELAPKGARLVCVDRNQETVAALVASLPSGPDVLGVEVDLTDMTSCLCAAQKAHDRFGRIDALVNTVGGFKMGPVDAPGIDQWDALMMLNARTAYSISAAVLPSMQQRQHGRIIHIAASPGLKAGGRQAAYGASKAAVIRLTEAIAAENRIHRITANCILPGTIDTPENRAAMPDADTGSWVPPSAIARLIAFLVSEHASAVTGAAIAAGGF</sequence>
<evidence type="ECO:0000256" key="1">
    <source>
        <dbReference type="ARBA" id="ARBA00006484"/>
    </source>
</evidence>
<dbReference type="GO" id="GO:0032787">
    <property type="term" value="P:monocarboxylic acid metabolic process"/>
    <property type="evidence" value="ECO:0007669"/>
    <property type="project" value="UniProtKB-ARBA"/>
</dbReference>
<dbReference type="RefSeq" id="WP_111159276.1">
    <property type="nucleotide sequence ID" value="NZ_PCDP01000011.1"/>
</dbReference>
<dbReference type="Proteomes" id="UP000248925">
    <property type="component" value="Unassembled WGS sequence"/>
</dbReference>
<evidence type="ECO:0000313" key="5">
    <source>
        <dbReference type="Proteomes" id="UP000248925"/>
    </source>
</evidence>
<dbReference type="InterPro" id="IPR036291">
    <property type="entry name" value="NAD(P)-bd_dom_sf"/>
</dbReference>